<dbReference type="EMBL" id="JABANM010015093">
    <property type="protein sequence ID" value="KAF4731601.1"/>
    <property type="molecule type" value="Genomic_DNA"/>
</dbReference>
<feature type="non-terminal residue" evidence="2">
    <location>
        <position position="170"/>
    </location>
</feature>
<reference evidence="2 3" key="1">
    <citation type="submission" date="2020-04" db="EMBL/GenBank/DDBJ databases">
        <title>Perkinsus olseni comparative genomics.</title>
        <authorList>
            <person name="Bogema D.R."/>
        </authorList>
    </citation>
    <scope>NUCLEOTIDE SEQUENCE [LARGE SCALE GENOMIC DNA]</scope>
    <source>
        <strain evidence="2">ATCC PRA-205</strain>
    </source>
</reference>
<dbReference type="Proteomes" id="UP000574390">
    <property type="component" value="Unassembled WGS sequence"/>
</dbReference>
<feature type="compositionally biased region" description="Polar residues" evidence="1">
    <location>
        <begin position="63"/>
        <end position="72"/>
    </location>
</feature>
<feature type="region of interest" description="Disordered" evidence="1">
    <location>
        <begin position="1"/>
        <end position="170"/>
    </location>
</feature>
<feature type="compositionally biased region" description="Low complexity" evidence="1">
    <location>
        <begin position="25"/>
        <end position="40"/>
    </location>
</feature>
<feature type="compositionally biased region" description="Basic residues" evidence="1">
    <location>
        <begin position="104"/>
        <end position="113"/>
    </location>
</feature>
<sequence>LVKTTAAEDAIKASQPKPGLFDTPVDSASVSVADSDQAGSTRKLRKTTSRSLGAGVYSEDANGRSSTPASSVTRKRRKRQTPKATSQAGEASADQKGGAEPTPKKRRRSTKSKKSGEKKTSRKSKASSSTKKRRHKIGGSDDEEEEDDPNDADYVPANFEPPIEGGDMSD</sequence>
<gene>
    <name evidence="2" type="ORF">FOZ62_027805</name>
</gene>
<evidence type="ECO:0000313" key="3">
    <source>
        <dbReference type="Proteomes" id="UP000574390"/>
    </source>
</evidence>
<organism evidence="2 3">
    <name type="scientific">Perkinsus olseni</name>
    <name type="common">Perkinsus atlanticus</name>
    <dbReference type="NCBI Taxonomy" id="32597"/>
    <lineage>
        <taxon>Eukaryota</taxon>
        <taxon>Sar</taxon>
        <taxon>Alveolata</taxon>
        <taxon>Perkinsozoa</taxon>
        <taxon>Perkinsea</taxon>
        <taxon>Perkinsida</taxon>
        <taxon>Perkinsidae</taxon>
        <taxon>Perkinsus</taxon>
    </lineage>
</organism>
<feature type="compositionally biased region" description="Acidic residues" evidence="1">
    <location>
        <begin position="140"/>
        <end position="151"/>
    </location>
</feature>
<protein>
    <submittedName>
        <fullName evidence="2">Uncharacterized protein</fullName>
    </submittedName>
</protein>
<comment type="caution">
    <text evidence="2">The sequence shown here is derived from an EMBL/GenBank/DDBJ whole genome shotgun (WGS) entry which is preliminary data.</text>
</comment>
<accession>A0A7J6SFM4</accession>
<dbReference type="AlphaFoldDB" id="A0A7J6SFM4"/>
<proteinExistence type="predicted"/>
<evidence type="ECO:0000256" key="1">
    <source>
        <dbReference type="SAM" id="MobiDB-lite"/>
    </source>
</evidence>
<name>A0A7J6SFM4_PEROL</name>
<evidence type="ECO:0000313" key="2">
    <source>
        <dbReference type="EMBL" id="KAF4731601.1"/>
    </source>
</evidence>
<feature type="compositionally biased region" description="Basic residues" evidence="1">
    <location>
        <begin position="120"/>
        <end position="137"/>
    </location>
</feature>